<keyword evidence="1" id="KW-0812">Transmembrane</keyword>
<dbReference type="EMBL" id="CP019454">
    <property type="protein sequence ID" value="AUW93589.1"/>
    <property type="molecule type" value="Genomic_DNA"/>
</dbReference>
<feature type="transmembrane region" description="Helical" evidence="1">
    <location>
        <begin position="12"/>
        <end position="33"/>
    </location>
</feature>
<evidence type="ECO:0000313" key="4">
    <source>
        <dbReference type="Proteomes" id="UP000325292"/>
    </source>
</evidence>
<evidence type="ECO:0000313" key="3">
    <source>
        <dbReference type="EMBL" id="AUW93589.1"/>
    </source>
</evidence>
<feature type="domain" description="Fibronectin type-III" evidence="2">
    <location>
        <begin position="67"/>
        <end position="159"/>
    </location>
</feature>
<dbReference type="PROSITE" id="PS50853">
    <property type="entry name" value="FN3"/>
    <property type="match status" value="1"/>
</dbReference>
<dbReference type="SUPFAM" id="SSF49265">
    <property type="entry name" value="Fibronectin type III"/>
    <property type="match status" value="1"/>
</dbReference>
<dbReference type="Proteomes" id="UP000325292">
    <property type="component" value="Chromosome"/>
</dbReference>
<keyword evidence="4" id="KW-1185">Reference proteome</keyword>
<keyword evidence="1" id="KW-1133">Transmembrane helix</keyword>
<protein>
    <recommendedName>
        <fullName evidence="2">Fibronectin type-III domain-containing protein</fullName>
    </recommendedName>
</protein>
<name>A0ABN5GZ07_9FIRM</name>
<dbReference type="Gene3D" id="2.60.40.10">
    <property type="entry name" value="Immunoglobulins"/>
    <property type="match status" value="1"/>
</dbReference>
<dbReference type="InterPro" id="IPR036116">
    <property type="entry name" value="FN3_sf"/>
</dbReference>
<evidence type="ECO:0000259" key="2">
    <source>
        <dbReference type="PROSITE" id="PS50853"/>
    </source>
</evidence>
<dbReference type="CDD" id="cd00063">
    <property type="entry name" value="FN3"/>
    <property type="match status" value="1"/>
</dbReference>
<gene>
    <name evidence="3" type="ORF">BXT84_06235</name>
</gene>
<reference evidence="3 4" key="1">
    <citation type="journal article" date="2019" name="Sci. Rep.">
        <title>Sulfobacillus thermotolerans: new insights into resistance and metabolic capacities of acidophilic chemolithotrophs.</title>
        <authorList>
            <person name="Panyushkina A.E."/>
            <person name="Babenko V.V."/>
            <person name="Nikitina A.S."/>
            <person name="Selezneva O.V."/>
            <person name="Tsaplina I.A."/>
            <person name="Letarova M.A."/>
            <person name="Kostryukova E.S."/>
            <person name="Letarov A.V."/>
        </authorList>
    </citation>
    <scope>NUCLEOTIDE SEQUENCE [LARGE SCALE GENOMIC DNA]</scope>
    <source>
        <strain evidence="3 4">Kr1</strain>
    </source>
</reference>
<organism evidence="3 4">
    <name type="scientific">Sulfobacillus thermotolerans</name>
    <dbReference type="NCBI Taxonomy" id="338644"/>
    <lineage>
        <taxon>Bacteria</taxon>
        <taxon>Bacillati</taxon>
        <taxon>Bacillota</taxon>
        <taxon>Clostridia</taxon>
        <taxon>Eubacteriales</taxon>
        <taxon>Clostridiales Family XVII. Incertae Sedis</taxon>
        <taxon>Sulfobacillus</taxon>
    </lineage>
</organism>
<dbReference type="InterPro" id="IPR013783">
    <property type="entry name" value="Ig-like_fold"/>
</dbReference>
<accession>A0ABN5GZ07</accession>
<proteinExistence type="predicted"/>
<dbReference type="InterPro" id="IPR003961">
    <property type="entry name" value="FN3_dom"/>
</dbReference>
<keyword evidence="1" id="KW-0472">Membrane</keyword>
<sequence>MDNSGKRRRFWRVLAILGVAMMVPVSYLAGWMADVGQVRPVLSQLDAAQKALAHQQASIPQEPPEKAPSRLSLTWGARHVTVKWPAVKGAAAYVVYRAQGSQSYPQAIEVGQVSHVAVSISFVDASVKPNTSYTYWVVPVNAAGQGPVSPAATCRTYLPISAAVALAQRSAVVTRATNWEQSAWGLLASRQQSTQPLAWHVNAQWYSDYVFPSSATSSTWLTKRWTTWTVDGQALHVLPQKGISQLIGKFPVASALSVGDSTPQDIALWFRGGRWFDQLVDAQDPEIPPSALLMNRYAQAVAFTTASGQEVSFVAP</sequence>
<dbReference type="SMART" id="SM00060">
    <property type="entry name" value="FN3"/>
    <property type="match status" value="1"/>
</dbReference>
<evidence type="ECO:0000256" key="1">
    <source>
        <dbReference type="SAM" id="Phobius"/>
    </source>
</evidence>